<feature type="region of interest" description="Disordered" evidence="1">
    <location>
        <begin position="407"/>
        <end position="731"/>
    </location>
</feature>
<feature type="compositionally biased region" description="Low complexity" evidence="1">
    <location>
        <begin position="753"/>
        <end position="768"/>
    </location>
</feature>
<feature type="compositionally biased region" description="Basic and acidic residues" evidence="1">
    <location>
        <begin position="520"/>
        <end position="542"/>
    </location>
</feature>
<gene>
    <name evidence="3" type="ORF">CVT25_014120</name>
</gene>
<dbReference type="InterPro" id="IPR057725">
    <property type="entry name" value="Ams2-SPT21_N"/>
</dbReference>
<feature type="region of interest" description="Disordered" evidence="1">
    <location>
        <begin position="753"/>
        <end position="772"/>
    </location>
</feature>
<evidence type="ECO:0000313" key="4">
    <source>
        <dbReference type="Proteomes" id="UP000283269"/>
    </source>
</evidence>
<proteinExistence type="predicted"/>
<feature type="compositionally biased region" description="Polar residues" evidence="1">
    <location>
        <begin position="703"/>
        <end position="714"/>
    </location>
</feature>
<organism evidence="3 4">
    <name type="scientific">Psilocybe cyanescens</name>
    <dbReference type="NCBI Taxonomy" id="93625"/>
    <lineage>
        <taxon>Eukaryota</taxon>
        <taxon>Fungi</taxon>
        <taxon>Dikarya</taxon>
        <taxon>Basidiomycota</taxon>
        <taxon>Agaricomycotina</taxon>
        <taxon>Agaricomycetes</taxon>
        <taxon>Agaricomycetidae</taxon>
        <taxon>Agaricales</taxon>
        <taxon>Agaricineae</taxon>
        <taxon>Strophariaceae</taxon>
        <taxon>Psilocybe</taxon>
    </lineage>
</organism>
<feature type="compositionally biased region" description="Acidic residues" evidence="1">
    <location>
        <begin position="876"/>
        <end position="885"/>
    </location>
</feature>
<comment type="caution">
    <text evidence="3">The sequence shown here is derived from an EMBL/GenBank/DDBJ whole genome shotgun (WGS) entry which is preliminary data.</text>
</comment>
<evidence type="ECO:0000313" key="3">
    <source>
        <dbReference type="EMBL" id="PPQ89719.1"/>
    </source>
</evidence>
<feature type="compositionally biased region" description="Basic and acidic residues" evidence="1">
    <location>
        <begin position="596"/>
        <end position="610"/>
    </location>
</feature>
<dbReference type="Proteomes" id="UP000283269">
    <property type="component" value="Unassembled WGS sequence"/>
</dbReference>
<feature type="compositionally biased region" description="Low complexity" evidence="1">
    <location>
        <begin position="621"/>
        <end position="638"/>
    </location>
</feature>
<feature type="compositionally biased region" description="Polar residues" evidence="1">
    <location>
        <begin position="407"/>
        <end position="416"/>
    </location>
</feature>
<feature type="region of interest" description="Disordered" evidence="1">
    <location>
        <begin position="97"/>
        <end position="119"/>
    </location>
</feature>
<feature type="compositionally biased region" description="Basic and acidic residues" evidence="1">
    <location>
        <begin position="449"/>
        <end position="460"/>
    </location>
</feature>
<dbReference type="AlphaFoldDB" id="A0A409XG18"/>
<sequence length="1114" mass="120846">MMVEKKVSLRVLYTINSSPQYILARSHARVPVDFIPCLEENGDPASPDASKCPPLYANVSLKTCLDTICRSSPELTQDSNRDFSLYVLDPLESNSAPAPVKISNTNSDSSYTANNSSNAEQPRGVAVGLGFMSWALTADDVDATTVVGTLVKQANGQQALEVIFALREVSTLYQRPTHSGSTMQTRSSTADTTRETLASIQMRAKAKIKPPKPIRQSTIPVTESDKFLNAGTYIGPLKKKGRPRTTGTDIKPAYNAVASGSGSGASSHPNDVIVIDGSDSEGTPPTPTAIIFSQSAKGRSGPRKRTPPPPFTTEPLVKRLSAAELSEAPVRVKLEPQEGPSILDILAYMSATSSSEPNAQNAAILAALNTIDSSNTQGKQPEGSMPNPHLVSALKQLLSVYANSAPQPKTLEQSNPEVAKHHRQSSSHAQEDVVVVRDKENVNPVIYQKRAEDGKMKHSDTTMGPSSSPGSSHASMQSSYLERNSNSLGRSSRSNENISQRAPVKDTENLRRKRTLSDFMDEKEKGKGKGKGKERERVEKRDGHRHSSSQRPPKVAPVIDSLRHYPRILASNQPRAEQPANYYRMPLESMTSPARPRPELDITAHNHVDNAGEGSGHTTESRTPSPRPSRVSASSPVRGLQNESRRKYVVPEWARTSTSTQPRLSEEAQRALQEAEERKRQERSAARKRLPSMQAKLKAKSILGTSQSKSNQTEALPIPPPLAPKADSPRGPIIASTDRPMFPATNIHFPFVSSTRSSSPPPQSNVVPKTPKTPIRERRNVLSTPVRENESLFTPMGSGSLFGSARSCSLRTPVAPFILTSPLGNRKKARLTPLTSTLTGKGFGSITWANSSSSAPGSSDPKDMEADKASKKLDRELEDTLDDLECPPSSLPIASSDIDVDSPYLSGPRDVDIEVPVRQHWAGLPPSSPPAPSSPMLLPEHDSQTDDEMDDLPIATSDSEADGDADMNGRETDTPSQAVASPCDGDTPVGGDFSFFSLSEYTSAESEHISSSDLFEQFTNLNDHSDTFPGMEDIHLDPAMEEIFQNGLDAIDLSEFWKTFNFKPLVDESTQSTQERTIGEYFSQTNEGSSSSFGEIDHAKLADEMQTLLSGCLM</sequence>
<keyword evidence="4" id="KW-1185">Reference proteome</keyword>
<feature type="compositionally biased region" description="Basic and acidic residues" evidence="1">
    <location>
        <begin position="860"/>
        <end position="875"/>
    </location>
</feature>
<name>A0A409XG18_PSICY</name>
<feature type="region of interest" description="Disordered" evidence="1">
    <location>
        <begin position="842"/>
        <end position="907"/>
    </location>
</feature>
<feature type="compositionally biased region" description="Low complexity" evidence="1">
    <location>
        <begin position="461"/>
        <end position="497"/>
    </location>
</feature>
<evidence type="ECO:0000259" key="2">
    <source>
        <dbReference type="Pfam" id="PF25823"/>
    </source>
</evidence>
<dbReference type="InterPro" id="IPR042403">
    <property type="entry name" value="Spt21/Ams2"/>
</dbReference>
<protein>
    <recommendedName>
        <fullName evidence="2">Ams2/SPT21 N-terminal domain-containing protein</fullName>
    </recommendedName>
</protein>
<dbReference type="OrthoDB" id="3199820at2759"/>
<feature type="compositionally biased region" description="Basic and acidic residues" evidence="1">
    <location>
        <begin position="664"/>
        <end position="685"/>
    </location>
</feature>
<accession>A0A409XG18</accession>
<dbReference type="EMBL" id="NHYD01001843">
    <property type="protein sequence ID" value="PPQ89719.1"/>
    <property type="molecule type" value="Genomic_DNA"/>
</dbReference>
<feature type="domain" description="Ams2/SPT21 N-terminal" evidence="2">
    <location>
        <begin position="4"/>
        <end position="94"/>
    </location>
</feature>
<dbReference type="InParanoid" id="A0A409XG18"/>
<reference evidence="3 4" key="1">
    <citation type="journal article" date="2018" name="Evol. Lett.">
        <title>Horizontal gene cluster transfer increased hallucinogenic mushroom diversity.</title>
        <authorList>
            <person name="Reynolds H.T."/>
            <person name="Vijayakumar V."/>
            <person name="Gluck-Thaler E."/>
            <person name="Korotkin H.B."/>
            <person name="Matheny P.B."/>
            <person name="Slot J.C."/>
        </authorList>
    </citation>
    <scope>NUCLEOTIDE SEQUENCE [LARGE SCALE GENOMIC DNA]</scope>
    <source>
        <strain evidence="3 4">2631</strain>
    </source>
</reference>
<dbReference type="PANTHER" id="PTHR39147:SF1">
    <property type="entry name" value="PROTEIN SPT21"/>
    <property type="match status" value="1"/>
</dbReference>
<feature type="region of interest" description="Disordered" evidence="1">
    <location>
        <begin position="279"/>
        <end position="314"/>
    </location>
</feature>
<feature type="region of interest" description="Disordered" evidence="1">
    <location>
        <begin position="920"/>
        <end position="984"/>
    </location>
</feature>
<evidence type="ECO:0000256" key="1">
    <source>
        <dbReference type="SAM" id="MobiDB-lite"/>
    </source>
</evidence>
<dbReference type="PANTHER" id="PTHR39147">
    <property type="entry name" value="PROTEIN SPT21"/>
    <property type="match status" value="1"/>
</dbReference>
<feature type="compositionally biased region" description="Basic and acidic residues" evidence="1">
    <location>
        <begin position="429"/>
        <end position="441"/>
    </location>
</feature>
<dbReference type="Pfam" id="PF25823">
    <property type="entry name" value="Ams2-SPT21_N"/>
    <property type="match status" value="1"/>
</dbReference>